<dbReference type="InterPro" id="IPR000612">
    <property type="entry name" value="PMP3"/>
</dbReference>
<sequence>MTGGRAEIRLRLVAGDKSDDGRWPGRRPATVGGRAEVQQRSVAYANYAEFLHSLQQLEFFIYLFLTILGYFPGIIYAVYVIISADPDRYRHDYW</sequence>
<evidence type="ECO:0000256" key="5">
    <source>
        <dbReference type="ARBA" id="ARBA00023136"/>
    </source>
</evidence>
<keyword evidence="4 6" id="KW-1133">Transmembrane helix</keyword>
<keyword evidence="8" id="KW-1185">Reference proteome</keyword>
<organism evidence="7 8">
    <name type="scientific">Dendrobium chrysotoxum</name>
    <name type="common">Orchid</name>
    <dbReference type="NCBI Taxonomy" id="161865"/>
    <lineage>
        <taxon>Eukaryota</taxon>
        <taxon>Viridiplantae</taxon>
        <taxon>Streptophyta</taxon>
        <taxon>Embryophyta</taxon>
        <taxon>Tracheophyta</taxon>
        <taxon>Spermatophyta</taxon>
        <taxon>Magnoliopsida</taxon>
        <taxon>Liliopsida</taxon>
        <taxon>Asparagales</taxon>
        <taxon>Orchidaceae</taxon>
        <taxon>Epidendroideae</taxon>
        <taxon>Malaxideae</taxon>
        <taxon>Dendrobiinae</taxon>
        <taxon>Dendrobium</taxon>
    </lineage>
</organism>
<evidence type="ECO:0000256" key="6">
    <source>
        <dbReference type="SAM" id="Phobius"/>
    </source>
</evidence>
<evidence type="ECO:0000313" key="7">
    <source>
        <dbReference type="EMBL" id="KAH0465870.1"/>
    </source>
</evidence>
<proteinExistence type="inferred from homology"/>
<comment type="subcellular location">
    <subcellularLocation>
        <location evidence="1">Membrane</location>
    </subcellularLocation>
</comment>
<dbReference type="Pfam" id="PF01679">
    <property type="entry name" value="Pmp3"/>
    <property type="match status" value="1"/>
</dbReference>
<evidence type="ECO:0000256" key="2">
    <source>
        <dbReference type="ARBA" id="ARBA00009530"/>
    </source>
</evidence>
<keyword evidence="5 6" id="KW-0472">Membrane</keyword>
<dbReference type="EMBL" id="JAGFBR010000006">
    <property type="protein sequence ID" value="KAH0465870.1"/>
    <property type="molecule type" value="Genomic_DNA"/>
</dbReference>
<keyword evidence="3 6" id="KW-0812">Transmembrane</keyword>
<comment type="similarity">
    <text evidence="2">Belongs to the UPF0057 (PMP3) family.</text>
</comment>
<evidence type="ECO:0000256" key="4">
    <source>
        <dbReference type="ARBA" id="ARBA00022989"/>
    </source>
</evidence>
<feature type="transmembrane region" description="Helical" evidence="6">
    <location>
        <begin position="59"/>
        <end position="82"/>
    </location>
</feature>
<name>A0AAV7GVI1_DENCH</name>
<comment type="caution">
    <text evidence="7">The sequence shown here is derived from an EMBL/GenBank/DDBJ whole genome shotgun (WGS) entry which is preliminary data.</text>
</comment>
<gene>
    <name evidence="7" type="ORF">IEQ34_005973</name>
</gene>
<protein>
    <submittedName>
        <fullName evidence="7">Uncharacterized protein</fullName>
    </submittedName>
</protein>
<dbReference type="AlphaFoldDB" id="A0AAV7GVI1"/>
<evidence type="ECO:0000256" key="1">
    <source>
        <dbReference type="ARBA" id="ARBA00004370"/>
    </source>
</evidence>
<dbReference type="GO" id="GO:0016020">
    <property type="term" value="C:membrane"/>
    <property type="evidence" value="ECO:0007669"/>
    <property type="project" value="UniProtKB-SubCell"/>
</dbReference>
<accession>A0AAV7GVI1</accession>
<dbReference type="Proteomes" id="UP000775213">
    <property type="component" value="Unassembled WGS sequence"/>
</dbReference>
<evidence type="ECO:0000256" key="3">
    <source>
        <dbReference type="ARBA" id="ARBA00022692"/>
    </source>
</evidence>
<reference evidence="7 8" key="1">
    <citation type="journal article" date="2021" name="Hortic Res">
        <title>Chromosome-scale assembly of the Dendrobium chrysotoxum genome enhances the understanding of orchid evolution.</title>
        <authorList>
            <person name="Zhang Y."/>
            <person name="Zhang G.Q."/>
            <person name="Zhang D."/>
            <person name="Liu X.D."/>
            <person name="Xu X.Y."/>
            <person name="Sun W.H."/>
            <person name="Yu X."/>
            <person name="Zhu X."/>
            <person name="Wang Z.W."/>
            <person name="Zhao X."/>
            <person name="Zhong W.Y."/>
            <person name="Chen H."/>
            <person name="Yin W.L."/>
            <person name="Huang T."/>
            <person name="Niu S.C."/>
            <person name="Liu Z.J."/>
        </authorList>
    </citation>
    <scope>NUCLEOTIDE SEQUENCE [LARGE SCALE GENOMIC DNA]</scope>
    <source>
        <strain evidence="7">Lindl</strain>
    </source>
</reference>
<evidence type="ECO:0000313" key="8">
    <source>
        <dbReference type="Proteomes" id="UP000775213"/>
    </source>
</evidence>